<dbReference type="OrthoDB" id="1898716at2759"/>
<evidence type="ECO:0000256" key="5">
    <source>
        <dbReference type="ARBA" id="ARBA00023163"/>
    </source>
</evidence>
<sequence>MGAQEYAAHAGVRHLSLSVLAHKCNPAHAELRKAGDLPAGVPFNTRLILLSSPLLSSPLLSSPLLSSHLLSSLPLSSPLLSSLPLSSHHFPSPLIPSPLLSSPLIPSPLLSSPLLSSLLLSSLPLSSHPFPSPLLSSLPLSSPLLSSLPLSSPLLSSLPLSSPLFSSLPLSSPQVTFTKRKFGLMKKAYELSVLCDCEIALIIFNSTNKLFQYASTDMDKVLLKYTEYNEPHESRTNSDIVESGSAGLKDRHRDYLLRIELRNRFKRAQQVSVCRTAPVRLEFGKNEVDGSQRLWMNGSGLPEGTVGKYFLGKIPFPAKTIHLKAEINREPSHYCYVLLSELRMARLMSAEKSNLHEANLLPVLPGSLCTLTPRRAPESHVSQSLHHTRWEQFRRERWSEEGTR</sequence>
<dbReference type="STRING" id="623744.A0A553MT09"/>
<dbReference type="Proteomes" id="UP000316079">
    <property type="component" value="Unassembled WGS sequence"/>
</dbReference>
<protein>
    <recommendedName>
        <fullName evidence="7">MADS-box domain-containing protein</fullName>
    </recommendedName>
</protein>
<keyword evidence="2" id="KW-0805">Transcription regulation</keyword>
<dbReference type="AlphaFoldDB" id="A0A553MT09"/>
<dbReference type="GO" id="GO:0046983">
    <property type="term" value="F:protein dimerization activity"/>
    <property type="evidence" value="ECO:0007669"/>
    <property type="project" value="InterPro"/>
</dbReference>
<dbReference type="PROSITE" id="PS50066">
    <property type="entry name" value="MADS_BOX_2"/>
    <property type="match status" value="1"/>
</dbReference>
<dbReference type="FunFam" id="3.40.1810.10:FF:000001">
    <property type="entry name" value="Myocyte-specific enhancer factor 2A homolog"/>
    <property type="match status" value="1"/>
</dbReference>
<evidence type="ECO:0000256" key="1">
    <source>
        <dbReference type="ARBA" id="ARBA00004123"/>
    </source>
</evidence>
<accession>A0A553MT09</accession>
<dbReference type="InterPro" id="IPR036879">
    <property type="entry name" value="TF_MADSbox_sf"/>
</dbReference>
<dbReference type="Pfam" id="PF00319">
    <property type="entry name" value="SRF-TF"/>
    <property type="match status" value="1"/>
</dbReference>
<evidence type="ECO:0000313" key="9">
    <source>
        <dbReference type="Proteomes" id="UP000316079"/>
    </source>
</evidence>
<comment type="subcellular location">
    <subcellularLocation>
        <location evidence="1">Nucleus</location>
    </subcellularLocation>
</comment>
<dbReference type="GO" id="GO:0045893">
    <property type="term" value="P:positive regulation of DNA-templated transcription"/>
    <property type="evidence" value="ECO:0007669"/>
    <property type="project" value="UniProtKB-ARBA"/>
</dbReference>
<reference evidence="8 9" key="1">
    <citation type="journal article" date="2019" name="Sci. Data">
        <title>Hybrid genome assembly and annotation of Danionella translucida.</title>
        <authorList>
            <person name="Kadobianskyi M."/>
            <person name="Schulze L."/>
            <person name="Schuelke M."/>
            <person name="Judkewitz B."/>
        </authorList>
    </citation>
    <scope>NUCLEOTIDE SEQUENCE [LARGE SCALE GENOMIC DNA]</scope>
    <source>
        <strain evidence="8 9">Bolton</strain>
    </source>
</reference>
<dbReference type="GO" id="GO:0005634">
    <property type="term" value="C:nucleus"/>
    <property type="evidence" value="ECO:0007669"/>
    <property type="project" value="UniProtKB-SubCell"/>
</dbReference>
<dbReference type="PANTHER" id="PTHR48019">
    <property type="entry name" value="SERUM RESPONSE FACTOR HOMOLOG"/>
    <property type="match status" value="1"/>
</dbReference>
<organism evidence="8 9">
    <name type="scientific">Danionella cerebrum</name>
    <dbReference type="NCBI Taxonomy" id="2873325"/>
    <lineage>
        <taxon>Eukaryota</taxon>
        <taxon>Metazoa</taxon>
        <taxon>Chordata</taxon>
        <taxon>Craniata</taxon>
        <taxon>Vertebrata</taxon>
        <taxon>Euteleostomi</taxon>
        <taxon>Actinopterygii</taxon>
        <taxon>Neopterygii</taxon>
        <taxon>Teleostei</taxon>
        <taxon>Ostariophysi</taxon>
        <taxon>Cypriniformes</taxon>
        <taxon>Danionidae</taxon>
        <taxon>Danioninae</taxon>
        <taxon>Danionella</taxon>
    </lineage>
</organism>
<dbReference type="Gene3D" id="3.40.1810.10">
    <property type="entry name" value="Transcription factor, MADS-box"/>
    <property type="match status" value="1"/>
</dbReference>
<keyword evidence="3" id="KW-0238">DNA-binding</keyword>
<evidence type="ECO:0000256" key="4">
    <source>
        <dbReference type="ARBA" id="ARBA00023159"/>
    </source>
</evidence>
<keyword evidence="5" id="KW-0804">Transcription</keyword>
<dbReference type="PRINTS" id="PR00404">
    <property type="entry name" value="MADSDOMAIN"/>
</dbReference>
<keyword evidence="9" id="KW-1185">Reference proteome</keyword>
<keyword evidence="4" id="KW-0010">Activator</keyword>
<evidence type="ECO:0000259" key="7">
    <source>
        <dbReference type="PROSITE" id="PS50066"/>
    </source>
</evidence>
<name>A0A553MT09_9TELE</name>
<feature type="domain" description="MADS-box" evidence="7">
    <location>
        <begin position="174"/>
        <end position="217"/>
    </location>
</feature>
<dbReference type="InterPro" id="IPR002100">
    <property type="entry name" value="TF_MADSbox"/>
</dbReference>
<evidence type="ECO:0000313" key="8">
    <source>
        <dbReference type="EMBL" id="TRY56312.1"/>
    </source>
</evidence>
<gene>
    <name evidence="8" type="ORF">DNTS_031850</name>
</gene>
<evidence type="ECO:0000256" key="2">
    <source>
        <dbReference type="ARBA" id="ARBA00023015"/>
    </source>
</evidence>
<keyword evidence="6" id="KW-0539">Nucleus</keyword>
<comment type="caution">
    <text evidence="8">The sequence shown here is derived from an EMBL/GenBank/DDBJ whole genome shotgun (WGS) entry which is preliminary data.</text>
</comment>
<dbReference type="GO" id="GO:0003677">
    <property type="term" value="F:DNA binding"/>
    <property type="evidence" value="ECO:0007669"/>
    <property type="project" value="UniProtKB-KW"/>
</dbReference>
<dbReference type="InterPro" id="IPR050142">
    <property type="entry name" value="MADS-box/MEF2_TF"/>
</dbReference>
<proteinExistence type="predicted"/>
<dbReference type="SMART" id="SM00432">
    <property type="entry name" value="MADS"/>
    <property type="match status" value="1"/>
</dbReference>
<evidence type="ECO:0000256" key="3">
    <source>
        <dbReference type="ARBA" id="ARBA00023125"/>
    </source>
</evidence>
<evidence type="ECO:0000256" key="6">
    <source>
        <dbReference type="ARBA" id="ARBA00023242"/>
    </source>
</evidence>
<dbReference type="EMBL" id="SRMA01027287">
    <property type="protein sequence ID" value="TRY56312.1"/>
    <property type="molecule type" value="Genomic_DNA"/>
</dbReference>
<dbReference type="SUPFAM" id="SSF55455">
    <property type="entry name" value="SRF-like"/>
    <property type="match status" value="1"/>
</dbReference>